<comment type="caution">
    <text evidence="10">The sequence shown here is derived from an EMBL/GenBank/DDBJ whole genome shotgun (WGS) entry which is preliminary data.</text>
</comment>
<protein>
    <recommendedName>
        <fullName evidence="8">Ubiquitin carboxyl-terminal hydrolase</fullName>
        <ecNumber evidence="8">3.4.19.12</ecNumber>
    </recommendedName>
</protein>
<dbReference type="Gene3D" id="3.40.532.10">
    <property type="entry name" value="Peptidase C12, ubiquitin carboxyl-terminal hydrolase"/>
    <property type="match status" value="1"/>
</dbReference>
<keyword evidence="4 8" id="KW-0833">Ubl conjugation pathway</keyword>
<evidence type="ECO:0000256" key="2">
    <source>
        <dbReference type="ARBA" id="ARBA00009326"/>
    </source>
</evidence>
<evidence type="ECO:0000256" key="6">
    <source>
        <dbReference type="ARBA" id="ARBA00022807"/>
    </source>
</evidence>
<dbReference type="PROSITE" id="PS00140">
    <property type="entry name" value="UCH_1"/>
    <property type="match status" value="1"/>
</dbReference>
<feature type="domain" description="UCH catalytic" evidence="9">
    <location>
        <begin position="1"/>
        <end position="170"/>
    </location>
</feature>
<evidence type="ECO:0000256" key="8">
    <source>
        <dbReference type="RuleBase" id="RU361215"/>
    </source>
</evidence>
<dbReference type="Pfam" id="PF01088">
    <property type="entry name" value="Peptidase_C12"/>
    <property type="match status" value="1"/>
</dbReference>
<sequence>MEHSLMQHLTFPALGVVRPTEAQIRDAWHQSLLDTCSSENKLRYFLVTENRGKRTAWTVYLKVGGSTYKADYWYDYNHLYNGFESAAENAYVLSLDDVDLLPHPAFALILIFPTTDTYERQRVIDDALQNEYEERDDEEILWFKQTINNACGLYSILHALSNSAARDLLA</sequence>
<evidence type="ECO:0000313" key="11">
    <source>
        <dbReference type="Proteomes" id="UP001320245"/>
    </source>
</evidence>
<dbReference type="InterPro" id="IPR057254">
    <property type="entry name" value="UCH_AS"/>
</dbReference>
<dbReference type="EMBL" id="JAJSPL020000023">
    <property type="protein sequence ID" value="KAK7739116.1"/>
    <property type="molecule type" value="Genomic_DNA"/>
</dbReference>
<dbReference type="AlphaFoldDB" id="A0AAN9U6J3"/>
<keyword evidence="6 8" id="KW-0788">Thiol protease</keyword>
<reference evidence="10 11" key="1">
    <citation type="journal article" date="2023" name="PLoS ONE">
        <title>Cytospora paraplurivora sp. nov. isolated from orchards with fruit tree decline syndrome in Ontario, Canada.</title>
        <authorList>
            <person name="Ilyukhin E."/>
            <person name="Nguyen H.D.T."/>
            <person name="Castle A.J."/>
            <person name="Ellouze W."/>
        </authorList>
    </citation>
    <scope>NUCLEOTIDE SEQUENCE [LARGE SCALE GENOMIC DNA]</scope>
    <source>
        <strain evidence="10 11">FDS-564</strain>
    </source>
</reference>
<evidence type="ECO:0000256" key="7">
    <source>
        <dbReference type="PROSITE-ProRule" id="PRU01393"/>
    </source>
</evidence>
<dbReference type="GO" id="GO:0006511">
    <property type="term" value="P:ubiquitin-dependent protein catabolic process"/>
    <property type="evidence" value="ECO:0007669"/>
    <property type="project" value="UniProtKB-UniRule"/>
</dbReference>
<gene>
    <name evidence="10" type="primary">YUH1_2</name>
    <name evidence="10" type="ORF">SLS53_005752</name>
</gene>
<dbReference type="PRINTS" id="PR00707">
    <property type="entry name" value="UBCTHYDRLASE"/>
</dbReference>
<dbReference type="InterPro" id="IPR038765">
    <property type="entry name" value="Papain-like_cys_pep_sf"/>
</dbReference>
<accession>A0AAN9U6J3</accession>
<organism evidence="10 11">
    <name type="scientific">Cytospora paraplurivora</name>
    <dbReference type="NCBI Taxonomy" id="2898453"/>
    <lineage>
        <taxon>Eukaryota</taxon>
        <taxon>Fungi</taxon>
        <taxon>Dikarya</taxon>
        <taxon>Ascomycota</taxon>
        <taxon>Pezizomycotina</taxon>
        <taxon>Sordariomycetes</taxon>
        <taxon>Sordariomycetidae</taxon>
        <taxon>Diaporthales</taxon>
        <taxon>Cytosporaceae</taxon>
        <taxon>Cytospora</taxon>
    </lineage>
</organism>
<name>A0AAN9U6J3_9PEZI</name>
<dbReference type="GO" id="GO:0016579">
    <property type="term" value="P:protein deubiquitination"/>
    <property type="evidence" value="ECO:0007669"/>
    <property type="project" value="TreeGrafter"/>
</dbReference>
<dbReference type="PANTHER" id="PTHR10589">
    <property type="entry name" value="UBIQUITIN CARBOXYL-TERMINAL HYDROLASE"/>
    <property type="match status" value="1"/>
</dbReference>
<dbReference type="SUPFAM" id="SSF54001">
    <property type="entry name" value="Cysteine proteinases"/>
    <property type="match status" value="1"/>
</dbReference>
<evidence type="ECO:0000259" key="9">
    <source>
        <dbReference type="PROSITE" id="PS52048"/>
    </source>
</evidence>
<dbReference type="InterPro" id="IPR036959">
    <property type="entry name" value="Peptidase_C12_UCH_sf"/>
</dbReference>
<dbReference type="InterPro" id="IPR001578">
    <property type="entry name" value="Peptidase_C12_UCH"/>
</dbReference>
<proteinExistence type="inferred from homology"/>
<evidence type="ECO:0000256" key="5">
    <source>
        <dbReference type="ARBA" id="ARBA00022801"/>
    </source>
</evidence>
<dbReference type="GO" id="GO:0004843">
    <property type="term" value="F:cysteine-type deubiquitinase activity"/>
    <property type="evidence" value="ECO:0007669"/>
    <property type="project" value="UniProtKB-EC"/>
</dbReference>
<comment type="caution">
    <text evidence="7">Lacks conserved residue(s) required for the propagation of feature annotation.</text>
</comment>
<comment type="catalytic activity">
    <reaction evidence="1 8">
        <text>Thiol-dependent hydrolysis of ester, thioester, amide, peptide and isopeptide bonds formed by the C-terminal Gly of ubiquitin (a 76-residue protein attached to proteins as an intracellular targeting signal).</text>
        <dbReference type="EC" id="3.4.19.12"/>
    </reaction>
</comment>
<comment type="similarity">
    <text evidence="2 7 8">Belongs to the peptidase C12 family.</text>
</comment>
<dbReference type="PANTHER" id="PTHR10589:SF17">
    <property type="entry name" value="UBIQUITIN CARBOXYL-TERMINAL HYDROLASE"/>
    <property type="match status" value="1"/>
</dbReference>
<dbReference type="EC" id="3.4.19.12" evidence="8"/>
<evidence type="ECO:0000256" key="3">
    <source>
        <dbReference type="ARBA" id="ARBA00022670"/>
    </source>
</evidence>
<dbReference type="GO" id="GO:0005737">
    <property type="term" value="C:cytoplasm"/>
    <property type="evidence" value="ECO:0007669"/>
    <property type="project" value="TreeGrafter"/>
</dbReference>
<evidence type="ECO:0000313" key="10">
    <source>
        <dbReference type="EMBL" id="KAK7739116.1"/>
    </source>
</evidence>
<dbReference type="Proteomes" id="UP001320245">
    <property type="component" value="Unassembled WGS sequence"/>
</dbReference>
<keyword evidence="11" id="KW-1185">Reference proteome</keyword>
<dbReference type="PROSITE" id="PS52048">
    <property type="entry name" value="UCH_DOMAIN"/>
    <property type="match status" value="1"/>
</dbReference>
<keyword evidence="5 8" id="KW-0378">Hydrolase</keyword>
<evidence type="ECO:0000256" key="4">
    <source>
        <dbReference type="ARBA" id="ARBA00022786"/>
    </source>
</evidence>
<keyword evidence="3 8" id="KW-0645">Protease</keyword>
<evidence type="ECO:0000256" key="1">
    <source>
        <dbReference type="ARBA" id="ARBA00000707"/>
    </source>
</evidence>